<reference evidence="2" key="1">
    <citation type="submission" date="2023-06" db="EMBL/GenBank/DDBJ databases">
        <title>Genome-scale phylogeny and comparative genomics of the fungal order Sordariales.</title>
        <authorList>
            <consortium name="Lawrence Berkeley National Laboratory"/>
            <person name="Hensen N."/>
            <person name="Bonometti L."/>
            <person name="Westerberg I."/>
            <person name="Brannstrom I.O."/>
            <person name="Guillou S."/>
            <person name="Cros-Aarteil S."/>
            <person name="Calhoun S."/>
            <person name="Haridas S."/>
            <person name="Kuo A."/>
            <person name="Mondo S."/>
            <person name="Pangilinan J."/>
            <person name="Riley R."/>
            <person name="Labutti K."/>
            <person name="Andreopoulos B."/>
            <person name="Lipzen A."/>
            <person name="Chen C."/>
            <person name="Yanf M."/>
            <person name="Daum C."/>
            <person name="Ng V."/>
            <person name="Clum A."/>
            <person name="Steindorff A."/>
            <person name="Ohm R."/>
            <person name="Martin F."/>
            <person name="Silar P."/>
            <person name="Natvig D."/>
            <person name="Lalanne C."/>
            <person name="Gautier V."/>
            <person name="Ament-Velasquez S.L."/>
            <person name="Kruys A."/>
            <person name="Hutchinson M.I."/>
            <person name="Powell A.J."/>
            <person name="Barry K."/>
            <person name="Miller A.N."/>
            <person name="Grigoriev I.V."/>
            <person name="Debuchy R."/>
            <person name="Gladieux P."/>
            <person name="Thoren M.H."/>
            <person name="Johannesson H."/>
        </authorList>
    </citation>
    <scope>NUCLEOTIDE SEQUENCE</scope>
    <source>
        <strain evidence="2">CBS 307.81</strain>
    </source>
</reference>
<feature type="compositionally biased region" description="Basic and acidic residues" evidence="1">
    <location>
        <begin position="18"/>
        <end position="32"/>
    </location>
</feature>
<comment type="caution">
    <text evidence="2">The sequence shown here is derived from an EMBL/GenBank/DDBJ whole genome shotgun (WGS) entry which is preliminary data.</text>
</comment>
<name>A0AA40D9Y1_9PEZI</name>
<dbReference type="EMBL" id="JAULSY010000054">
    <property type="protein sequence ID" value="KAK0668587.1"/>
    <property type="molecule type" value="Genomic_DNA"/>
</dbReference>
<dbReference type="Proteomes" id="UP001174997">
    <property type="component" value="Unassembled WGS sequence"/>
</dbReference>
<protein>
    <submittedName>
        <fullName evidence="2">Uncharacterized protein</fullName>
    </submittedName>
</protein>
<evidence type="ECO:0000313" key="2">
    <source>
        <dbReference type="EMBL" id="KAK0668587.1"/>
    </source>
</evidence>
<organism evidence="2 3">
    <name type="scientific">Cercophora samala</name>
    <dbReference type="NCBI Taxonomy" id="330535"/>
    <lineage>
        <taxon>Eukaryota</taxon>
        <taxon>Fungi</taxon>
        <taxon>Dikarya</taxon>
        <taxon>Ascomycota</taxon>
        <taxon>Pezizomycotina</taxon>
        <taxon>Sordariomycetes</taxon>
        <taxon>Sordariomycetidae</taxon>
        <taxon>Sordariales</taxon>
        <taxon>Lasiosphaeriaceae</taxon>
        <taxon>Cercophora</taxon>
    </lineage>
</organism>
<sequence>MSESNKKFSIQPIDEQEQDKGTFQKLSEETKKVLQAHSANPGPVISDKFNAQEEGTKEERHEKAKDLNK</sequence>
<proteinExistence type="predicted"/>
<dbReference type="AlphaFoldDB" id="A0AA40D9Y1"/>
<evidence type="ECO:0000313" key="3">
    <source>
        <dbReference type="Proteomes" id="UP001174997"/>
    </source>
</evidence>
<gene>
    <name evidence="2" type="ORF">QBC41DRAFT_321593</name>
</gene>
<evidence type="ECO:0000256" key="1">
    <source>
        <dbReference type="SAM" id="MobiDB-lite"/>
    </source>
</evidence>
<keyword evidence="3" id="KW-1185">Reference proteome</keyword>
<feature type="region of interest" description="Disordered" evidence="1">
    <location>
        <begin position="1"/>
        <end position="69"/>
    </location>
</feature>
<feature type="compositionally biased region" description="Basic and acidic residues" evidence="1">
    <location>
        <begin position="50"/>
        <end position="69"/>
    </location>
</feature>
<accession>A0AA40D9Y1</accession>